<feature type="chain" id="PRO_5004849498" evidence="1">
    <location>
        <begin position="23"/>
        <end position="63"/>
    </location>
</feature>
<evidence type="ECO:0000256" key="1">
    <source>
        <dbReference type="SAM" id="SignalP"/>
    </source>
</evidence>
<dbReference type="Proteomes" id="UP000019143">
    <property type="component" value="Unassembled WGS sequence"/>
</dbReference>
<name>W4RY10_9XANT</name>
<evidence type="ECO:0000313" key="2">
    <source>
        <dbReference type="EMBL" id="GAE49265.1"/>
    </source>
</evidence>
<protein>
    <submittedName>
        <fullName evidence="2">Uncharacterized protein</fullName>
    </submittedName>
</protein>
<organism evidence="2 3">
    <name type="scientific">Xanthomonas arboricola pv. pruni str. MAFF 311562</name>
    <dbReference type="NCBI Taxonomy" id="1414836"/>
    <lineage>
        <taxon>Bacteria</taxon>
        <taxon>Pseudomonadati</taxon>
        <taxon>Pseudomonadota</taxon>
        <taxon>Gammaproteobacteria</taxon>
        <taxon>Lysobacterales</taxon>
        <taxon>Lysobacteraceae</taxon>
        <taxon>Xanthomonas</taxon>
    </lineage>
</organism>
<dbReference type="AlphaFoldDB" id="W4RY10"/>
<accession>W4RY10</accession>
<evidence type="ECO:0000313" key="3">
    <source>
        <dbReference type="Proteomes" id="UP000019143"/>
    </source>
</evidence>
<keyword evidence="1" id="KW-0732">Signal</keyword>
<reference evidence="2 3" key="1">
    <citation type="submission" date="2014-01" db="EMBL/GenBank/DDBJ databases">
        <title>Genome sequence and analysis of Xanthomonas arboricola pv. pruni.</title>
        <authorList>
            <person name="Fujikawa T."/>
            <person name="Nakazono-Nagaoka E."/>
        </authorList>
    </citation>
    <scope>NUCLEOTIDE SEQUENCE [LARGE SCALE GENOMIC DNA]</scope>
    <source>
        <strain evidence="3">MAFF 311562</strain>
    </source>
</reference>
<feature type="signal peptide" evidence="1">
    <location>
        <begin position="1"/>
        <end position="22"/>
    </location>
</feature>
<sequence length="63" mass="6695">MGTRRTAPLATLVAVTVVPACAAATWPRKVALLDWAMAGVLASNEAARAQHNRLRAGRVETVR</sequence>
<proteinExistence type="predicted"/>
<comment type="caution">
    <text evidence="2">The sequence shown here is derived from an EMBL/GenBank/DDBJ whole genome shotgun (WGS) entry which is preliminary data.</text>
</comment>
<dbReference type="EMBL" id="BAVB01000151">
    <property type="protein sequence ID" value="GAE49265.1"/>
    <property type="molecule type" value="Genomic_DNA"/>
</dbReference>
<gene>
    <name evidence="2" type="ORF">XPU_0797</name>
</gene>